<evidence type="ECO:0000259" key="13">
    <source>
        <dbReference type="PROSITE" id="PS51293"/>
    </source>
</evidence>
<feature type="domain" description="HTH myb-type" evidence="14">
    <location>
        <begin position="470"/>
        <end position="521"/>
    </location>
</feature>
<feature type="domain" description="SANT" evidence="13">
    <location>
        <begin position="310"/>
        <end position="363"/>
    </location>
</feature>
<dbReference type="PROSITE" id="PS50090">
    <property type="entry name" value="MYB_LIKE"/>
    <property type="match status" value="4"/>
</dbReference>
<evidence type="ECO:0000256" key="4">
    <source>
        <dbReference type="ARBA" id="ARBA00023125"/>
    </source>
</evidence>
<feature type="compositionally biased region" description="Acidic residues" evidence="11">
    <location>
        <begin position="84"/>
        <end position="95"/>
    </location>
</feature>
<dbReference type="GO" id="GO:0042796">
    <property type="term" value="P:snRNA transcription by RNA polymerase III"/>
    <property type="evidence" value="ECO:0007669"/>
    <property type="project" value="TreeGrafter"/>
</dbReference>
<dbReference type="CDD" id="cd00167">
    <property type="entry name" value="SANT"/>
    <property type="match status" value="3"/>
</dbReference>
<evidence type="ECO:0000256" key="11">
    <source>
        <dbReference type="SAM" id="MobiDB-lite"/>
    </source>
</evidence>
<feature type="region of interest" description="Disordered" evidence="11">
    <location>
        <begin position="1"/>
        <end position="24"/>
    </location>
</feature>
<dbReference type="EMBL" id="VZRP01012696">
    <property type="protein sequence ID" value="NWV66168.1"/>
    <property type="molecule type" value="Genomic_DNA"/>
</dbReference>
<feature type="domain" description="SANT" evidence="13">
    <location>
        <begin position="469"/>
        <end position="518"/>
    </location>
</feature>
<dbReference type="PANTHER" id="PTHR46621:SF1">
    <property type="entry name" value="SNRNA-ACTIVATING PROTEIN COMPLEX SUBUNIT 4"/>
    <property type="match status" value="1"/>
</dbReference>
<feature type="domain" description="HTH myb-type" evidence="14">
    <location>
        <begin position="414"/>
        <end position="469"/>
    </location>
</feature>
<dbReference type="PROSITE" id="PS51293">
    <property type="entry name" value="SANT"/>
    <property type="match status" value="3"/>
</dbReference>
<gene>
    <name evidence="15" type="primary">Snapc4</name>
    <name evidence="15" type="ORF">MALELE_R03151</name>
</gene>
<name>A0A7K6GSL1_9PASS</name>
<evidence type="ECO:0000256" key="5">
    <source>
        <dbReference type="ARBA" id="ARBA00023163"/>
    </source>
</evidence>
<feature type="coiled-coil region" evidence="10">
    <location>
        <begin position="239"/>
        <end position="266"/>
    </location>
</feature>
<dbReference type="FunFam" id="1.10.10.60:FF:000314">
    <property type="entry name" value="Small nuclear RNA-activating complex, polypeptide 4"/>
    <property type="match status" value="1"/>
</dbReference>
<keyword evidence="16" id="KW-1185">Reference proteome</keyword>
<reference evidence="15 16" key="1">
    <citation type="submission" date="2019-09" db="EMBL/GenBank/DDBJ databases">
        <title>Bird 10,000 Genomes (B10K) Project - Family phase.</title>
        <authorList>
            <person name="Zhang G."/>
        </authorList>
    </citation>
    <scope>NUCLEOTIDE SEQUENCE [LARGE SCALE GENOMIC DNA]</scope>
    <source>
        <strain evidence="15">B10K-DU-029-44</strain>
        <tissue evidence="15">Heart</tissue>
    </source>
</reference>
<protein>
    <recommendedName>
        <fullName evidence="8">snRNA-activating protein complex subunit 4</fullName>
    </recommendedName>
    <alternativeName>
        <fullName evidence="9">snRNA-activating protein complex 190 kDa subunit</fullName>
    </alternativeName>
</protein>
<sequence length="1386" mass="151363">MSRGPGPAGALRSPQGLDLDAEREKIRREIEELERSLQPGRADIQLALSNSSLSSGTHLLLKQLFLSFFLLKFLVYLKEVEREEDSSDDDDDDVENLPQDPETCLQMNHVYQEVIKEKIEEVELLIAQNKEQQKEIMCELDGSKKAKAGDGRNLAANVFLGHFMKPYFKDKITGIGPPSNEDAKEKAAQGIKSFEQLHSAKWKTGEKTLLQKSVVSDRLQRLLQPKLLKMSYWNQKLEKVNTETEKQTLEKQIKDLEQEVEAINQLPESDLIGNRFDEHDWDKISNIHFDGQRNSEELRKFWQNWEHPSINKTEWTEEEIEKLKEIAAKHNYLDWQTIAQELGTNRTPFQCLQKYQIYNKDLKRKEWTKDEDQMLLELVQEMRVGSHIPYKKIAYYMEGRDSAQLIYRWTKSVDPSLKKGPWTPEEDAMLRAAVEKYGEKDWYKIRTEVPGRSDAQCRDRYLKALHWDVKKGKWSLEEEEQLIDLVEKHGLGHWSKIASELPHRTGSQCLSKWKLMIGSKVLWKSCYKKTSGAAKRRYDEESSSPSESSSEDVELDLADSSEEEEVASTTSQEECAVPSIDLWVPTGTDRQEAAEGRYRIQTLSAARAGAGTSCSDIPGGACDGNGAADQSSELNTLLRGIAQPHSTDTVVKDPAECGKQVLRVSLEDVRTILRNNTSFQRRLVSASCMLKPPASLLAKPPGVGGAVGQDVQQELPGRAHRQERERWRRLSLDRKLLMAVTPWVGNVLLPVTLQAGRMAFHHTKAGAIREKVKSVSLTSTPLFTLLIQLFQIDTKGCMKIIKERKMRQLELLKANAKKMAFGNTAHSLSFYFLSFVGNSSQACSQRNSQRGIPRNAVRRAAALRARGAAASESCAPAQGQRQKPKTVSELLREKRLREAQAKKAVQRTVLVAPQVLVSGPLIIQHSPQQIIPPAQAGSKPAAAAGTDSQVQGAPVAPRTSAAGSAPALVPENHSSAVPETRKSPGCSQGADLQSKKEITVVPLGLDSGTKKLSLSTPVTCELKSNGPQQRPVSLLPALVTPQAGSPVIPNSILPFTWVVTPQALLPSAVQAVVGVPQAMPAAAAGSQCQTAVTSSGNVSTLGGTPGPAGANPPHPSSAETKGPSSQVAGVPLGKDDQSKTPLPVSSASPGCTTSTISAAPPACSEGSSTASDSSAAPADSPALCAVVLPQTQLPASPHSAPGSSDCSGAQALKNRPIASKPPSADVSPQPSTSSAEKNLLDFSLISLEDEGLVKEWLSGKRGVQVPSLQTRLPYLPPFLCNIKTLSKLLVQKAALEERAASLLPSEASGDGGTGDVFHAIGELVQQKLGDNPAYLLLKARFLAAFTLPAVLATLPPPKVTTTLSASRKQHEESDDEEWQSEKEVSE</sequence>
<keyword evidence="3" id="KW-0805">Transcription regulation</keyword>
<dbReference type="InterPro" id="IPR001005">
    <property type="entry name" value="SANT/Myb"/>
</dbReference>
<dbReference type="GO" id="GO:0019185">
    <property type="term" value="C:snRNA-activating protein complex"/>
    <property type="evidence" value="ECO:0007669"/>
    <property type="project" value="TreeGrafter"/>
</dbReference>
<feature type="compositionally biased region" description="Polar residues" evidence="11">
    <location>
        <begin position="1139"/>
        <end position="1157"/>
    </location>
</feature>
<evidence type="ECO:0000259" key="12">
    <source>
        <dbReference type="PROSITE" id="PS50090"/>
    </source>
</evidence>
<dbReference type="InterPro" id="IPR017930">
    <property type="entry name" value="Myb_dom"/>
</dbReference>
<dbReference type="GO" id="GO:0042795">
    <property type="term" value="P:snRNA transcription by RNA polymerase II"/>
    <property type="evidence" value="ECO:0007669"/>
    <property type="project" value="TreeGrafter"/>
</dbReference>
<feature type="region of interest" description="Disordered" evidence="11">
    <location>
        <begin position="1360"/>
        <end position="1386"/>
    </location>
</feature>
<accession>A0A7K6GSL1</accession>
<feature type="region of interest" description="Disordered" evidence="11">
    <location>
        <begin position="1093"/>
        <end position="1176"/>
    </location>
</feature>
<feature type="compositionally biased region" description="Polar residues" evidence="11">
    <location>
        <begin position="1226"/>
        <end position="1235"/>
    </location>
</feature>
<feature type="domain" description="Myb-like" evidence="12">
    <location>
        <begin position="466"/>
        <end position="517"/>
    </location>
</feature>
<organism evidence="15 16">
    <name type="scientific">Malurus elegans</name>
    <name type="common">Red-winged fairywren</name>
    <dbReference type="NCBI Taxonomy" id="720584"/>
    <lineage>
        <taxon>Eukaryota</taxon>
        <taxon>Metazoa</taxon>
        <taxon>Chordata</taxon>
        <taxon>Craniata</taxon>
        <taxon>Vertebrata</taxon>
        <taxon>Euteleostomi</taxon>
        <taxon>Archelosauria</taxon>
        <taxon>Archosauria</taxon>
        <taxon>Dinosauria</taxon>
        <taxon>Saurischia</taxon>
        <taxon>Theropoda</taxon>
        <taxon>Coelurosauria</taxon>
        <taxon>Aves</taxon>
        <taxon>Neognathae</taxon>
        <taxon>Neoaves</taxon>
        <taxon>Telluraves</taxon>
        <taxon>Australaves</taxon>
        <taxon>Passeriformes</taxon>
        <taxon>Meliphagoidea</taxon>
        <taxon>Maluridae</taxon>
        <taxon>Malurus</taxon>
    </lineage>
</organism>
<dbReference type="Pfam" id="PF13921">
    <property type="entry name" value="Myb_DNA-bind_6"/>
    <property type="match status" value="1"/>
</dbReference>
<evidence type="ECO:0000256" key="6">
    <source>
        <dbReference type="ARBA" id="ARBA00023242"/>
    </source>
</evidence>
<evidence type="ECO:0000313" key="16">
    <source>
        <dbReference type="Proteomes" id="UP000564407"/>
    </source>
</evidence>
<feature type="domain" description="SANT" evidence="13">
    <location>
        <begin position="417"/>
        <end position="463"/>
    </location>
</feature>
<keyword evidence="6" id="KW-0539">Nucleus</keyword>
<dbReference type="Gene3D" id="1.10.10.60">
    <property type="entry name" value="Homeodomain-like"/>
    <property type="match status" value="4"/>
</dbReference>
<feature type="non-terminal residue" evidence="15">
    <location>
        <position position="1386"/>
    </location>
</feature>
<dbReference type="FunFam" id="1.10.10.60:FF:000016">
    <property type="entry name" value="Transcriptional activator Myb isoform A"/>
    <property type="match status" value="1"/>
</dbReference>
<evidence type="ECO:0000256" key="3">
    <source>
        <dbReference type="ARBA" id="ARBA00023015"/>
    </source>
</evidence>
<comment type="function">
    <text evidence="7">Part of the SNAPc complex required for the transcription of both RNA polymerase II and III small-nuclear RNA genes. Binds to the proximal sequence element (PSE), a non-TATA-box basal promoter element common to these 2 types of genes. Recruits TBP and BRF2 to the U6 snRNA TATA box.</text>
</comment>
<dbReference type="PROSITE" id="PS51294">
    <property type="entry name" value="HTH_MYB"/>
    <property type="match status" value="3"/>
</dbReference>
<comment type="caution">
    <text evidence="15">The sequence shown here is derived from an EMBL/GenBank/DDBJ whole genome shotgun (WGS) entry which is preliminary data.</text>
</comment>
<evidence type="ECO:0000256" key="8">
    <source>
        <dbReference type="ARBA" id="ARBA00071222"/>
    </source>
</evidence>
<dbReference type="SUPFAM" id="SSF46689">
    <property type="entry name" value="Homeodomain-like"/>
    <property type="match status" value="3"/>
</dbReference>
<keyword evidence="2" id="KW-0677">Repeat</keyword>
<feature type="domain" description="Myb-like" evidence="12">
    <location>
        <begin position="414"/>
        <end position="465"/>
    </location>
</feature>
<keyword evidence="10" id="KW-0175">Coiled coil</keyword>
<feature type="domain" description="Myb-like" evidence="12">
    <location>
        <begin position="307"/>
        <end position="359"/>
    </location>
</feature>
<keyword evidence="1" id="KW-0597">Phosphoprotein</keyword>
<evidence type="ECO:0000256" key="10">
    <source>
        <dbReference type="SAM" id="Coils"/>
    </source>
</evidence>
<dbReference type="FunFam" id="1.10.10.60:FF:000321">
    <property type="entry name" value="Small nuclear RNA-activating complex, polypeptide 4"/>
    <property type="match status" value="1"/>
</dbReference>
<dbReference type="InterPro" id="IPR017884">
    <property type="entry name" value="SANT_dom"/>
</dbReference>
<dbReference type="GO" id="GO:0000978">
    <property type="term" value="F:RNA polymerase II cis-regulatory region sequence-specific DNA binding"/>
    <property type="evidence" value="ECO:0007669"/>
    <property type="project" value="TreeGrafter"/>
</dbReference>
<keyword evidence="5" id="KW-0804">Transcription</keyword>
<keyword evidence="4" id="KW-0238">DNA-binding</keyword>
<feature type="region of interest" description="Disordered" evidence="11">
    <location>
        <begin position="84"/>
        <end position="103"/>
    </location>
</feature>
<dbReference type="Pfam" id="PF00249">
    <property type="entry name" value="Myb_DNA-binding"/>
    <property type="match status" value="2"/>
</dbReference>
<evidence type="ECO:0000256" key="1">
    <source>
        <dbReference type="ARBA" id="ARBA00022553"/>
    </source>
</evidence>
<dbReference type="Proteomes" id="UP000564407">
    <property type="component" value="Unassembled WGS sequence"/>
</dbReference>
<dbReference type="PANTHER" id="PTHR46621">
    <property type="entry name" value="SNRNA-ACTIVATING PROTEIN COMPLEX SUBUNIT 4"/>
    <property type="match status" value="1"/>
</dbReference>
<feature type="non-terminal residue" evidence="15">
    <location>
        <position position="1"/>
    </location>
</feature>
<dbReference type="InterPro" id="IPR009057">
    <property type="entry name" value="Homeodomain-like_sf"/>
</dbReference>
<dbReference type="GO" id="GO:0001006">
    <property type="term" value="F:RNA polymerase III type 3 promoter sequence-specific DNA binding"/>
    <property type="evidence" value="ECO:0007669"/>
    <property type="project" value="TreeGrafter"/>
</dbReference>
<evidence type="ECO:0000256" key="7">
    <source>
        <dbReference type="ARBA" id="ARBA00025193"/>
    </source>
</evidence>
<feature type="compositionally biased region" description="Polar residues" evidence="11">
    <location>
        <begin position="1117"/>
        <end position="1127"/>
    </location>
</feature>
<evidence type="ECO:0000313" key="15">
    <source>
        <dbReference type="EMBL" id="NWV66168.1"/>
    </source>
</evidence>
<feature type="region of interest" description="Disordered" evidence="11">
    <location>
        <begin position="1193"/>
        <end position="1235"/>
    </location>
</feature>
<feature type="region of interest" description="Disordered" evidence="11">
    <location>
        <begin position="932"/>
        <end position="993"/>
    </location>
</feature>
<feature type="compositionally biased region" description="Low complexity" evidence="11">
    <location>
        <begin position="932"/>
        <end position="944"/>
    </location>
</feature>
<dbReference type="SMART" id="SM00717">
    <property type="entry name" value="SANT"/>
    <property type="match status" value="5"/>
</dbReference>
<feature type="domain" description="Myb-like" evidence="12">
    <location>
        <begin position="361"/>
        <end position="413"/>
    </location>
</feature>
<feature type="compositionally biased region" description="Acidic residues" evidence="11">
    <location>
        <begin position="549"/>
        <end position="566"/>
    </location>
</feature>
<evidence type="ECO:0000256" key="2">
    <source>
        <dbReference type="ARBA" id="ARBA00022737"/>
    </source>
</evidence>
<evidence type="ECO:0000259" key="14">
    <source>
        <dbReference type="PROSITE" id="PS51294"/>
    </source>
</evidence>
<feature type="domain" description="HTH myb-type" evidence="14">
    <location>
        <begin position="307"/>
        <end position="363"/>
    </location>
</feature>
<proteinExistence type="predicted"/>
<feature type="region of interest" description="Disordered" evidence="11">
    <location>
        <begin position="534"/>
        <end position="573"/>
    </location>
</feature>
<feature type="compositionally biased region" description="Low complexity" evidence="11">
    <location>
        <begin position="1162"/>
        <end position="1176"/>
    </location>
</feature>
<dbReference type="InterPro" id="IPR051575">
    <property type="entry name" value="Myb-like_DNA-bd"/>
</dbReference>
<evidence type="ECO:0000256" key="9">
    <source>
        <dbReference type="ARBA" id="ARBA00079701"/>
    </source>
</evidence>